<accession>A0AAD5CIJ1</accession>
<dbReference type="Proteomes" id="UP001206925">
    <property type="component" value="Unassembled WGS sequence"/>
</dbReference>
<dbReference type="AlphaFoldDB" id="A0AAD5CIJ1"/>
<evidence type="ECO:0000313" key="1">
    <source>
        <dbReference type="EMBL" id="KAI7741186.1"/>
    </source>
</evidence>
<dbReference type="EMBL" id="JAMZMK010008250">
    <property type="protein sequence ID" value="KAI7741186.1"/>
    <property type="molecule type" value="Genomic_DNA"/>
</dbReference>
<proteinExistence type="predicted"/>
<reference evidence="1" key="1">
    <citation type="submission" date="2022-06" db="EMBL/GenBank/DDBJ databases">
        <title>Uncovering the hologenomic basis of an extraordinary plant invasion.</title>
        <authorList>
            <person name="Bieker V.C."/>
            <person name="Martin M.D."/>
            <person name="Gilbert T."/>
            <person name="Hodgins K."/>
            <person name="Battlay P."/>
            <person name="Petersen B."/>
            <person name="Wilson J."/>
        </authorList>
    </citation>
    <scope>NUCLEOTIDE SEQUENCE</scope>
    <source>
        <strain evidence="1">AA19_3_7</strain>
        <tissue evidence="1">Leaf</tissue>
    </source>
</reference>
<comment type="caution">
    <text evidence="1">The sequence shown here is derived from an EMBL/GenBank/DDBJ whole genome shotgun (WGS) entry which is preliminary data.</text>
</comment>
<protein>
    <submittedName>
        <fullName evidence="1">Uncharacterized protein</fullName>
    </submittedName>
</protein>
<sequence>MLQWNLTKGCITGQPLPRLLVFGLKVMTILFYTKEVLLYTVGLNIPNIVSHTIVVTIHYLIRYSFPMVSLAGILIYHVTEY</sequence>
<evidence type="ECO:0000313" key="2">
    <source>
        <dbReference type="Proteomes" id="UP001206925"/>
    </source>
</evidence>
<gene>
    <name evidence="1" type="ORF">M8C21_001132</name>
</gene>
<keyword evidence="2" id="KW-1185">Reference proteome</keyword>
<organism evidence="1 2">
    <name type="scientific">Ambrosia artemisiifolia</name>
    <name type="common">Common ragweed</name>
    <dbReference type="NCBI Taxonomy" id="4212"/>
    <lineage>
        <taxon>Eukaryota</taxon>
        <taxon>Viridiplantae</taxon>
        <taxon>Streptophyta</taxon>
        <taxon>Embryophyta</taxon>
        <taxon>Tracheophyta</taxon>
        <taxon>Spermatophyta</taxon>
        <taxon>Magnoliopsida</taxon>
        <taxon>eudicotyledons</taxon>
        <taxon>Gunneridae</taxon>
        <taxon>Pentapetalae</taxon>
        <taxon>asterids</taxon>
        <taxon>campanulids</taxon>
        <taxon>Asterales</taxon>
        <taxon>Asteraceae</taxon>
        <taxon>Asteroideae</taxon>
        <taxon>Heliantheae alliance</taxon>
        <taxon>Heliantheae</taxon>
        <taxon>Ambrosia</taxon>
    </lineage>
</organism>
<name>A0AAD5CIJ1_AMBAR</name>